<keyword evidence="2 3" id="KW-0342">GTP-binding</keyword>
<dbReference type="EMBL" id="JAWIZZ010000043">
    <property type="protein sequence ID" value="KAK5780285.1"/>
    <property type="molecule type" value="Genomic_DNA"/>
</dbReference>
<dbReference type="Pfam" id="PF01031">
    <property type="entry name" value="Dynamin_M"/>
    <property type="match status" value="1"/>
</dbReference>
<dbReference type="InterPro" id="IPR030381">
    <property type="entry name" value="G_DYNAMIN_dom"/>
</dbReference>
<comment type="caution">
    <text evidence="7">The sequence shown here is derived from an EMBL/GenBank/DDBJ whole genome shotgun (WGS) entry which is preliminary data.</text>
</comment>
<evidence type="ECO:0000259" key="6">
    <source>
        <dbReference type="PROSITE" id="PS51718"/>
    </source>
</evidence>
<dbReference type="GO" id="GO:0005777">
    <property type="term" value="C:peroxisome"/>
    <property type="evidence" value="ECO:0007669"/>
    <property type="project" value="TreeGrafter"/>
</dbReference>
<evidence type="ECO:0000259" key="5">
    <source>
        <dbReference type="PROSITE" id="PS51388"/>
    </source>
</evidence>
<dbReference type="GO" id="GO:0016559">
    <property type="term" value="P:peroxisome fission"/>
    <property type="evidence" value="ECO:0007669"/>
    <property type="project" value="TreeGrafter"/>
</dbReference>
<dbReference type="GO" id="GO:0005525">
    <property type="term" value="F:GTP binding"/>
    <property type="evidence" value="ECO:0007669"/>
    <property type="project" value="UniProtKB-KW"/>
</dbReference>
<dbReference type="AlphaFoldDB" id="A0AAN8A8Z5"/>
<dbReference type="PROSITE" id="PS00410">
    <property type="entry name" value="G_DYNAMIN_1"/>
    <property type="match status" value="1"/>
</dbReference>
<dbReference type="Gene3D" id="1.20.120.1240">
    <property type="entry name" value="Dynamin, middle domain"/>
    <property type="match status" value="2"/>
</dbReference>
<comment type="similarity">
    <text evidence="3">Belongs to the TRAFAC class dynamin-like GTPase superfamily. Dynamin/Fzo/YdjA family.</text>
</comment>
<dbReference type="GO" id="GO:0003924">
    <property type="term" value="F:GTPase activity"/>
    <property type="evidence" value="ECO:0007669"/>
    <property type="project" value="InterPro"/>
</dbReference>
<accession>A0AAN8A8Z5</accession>
<keyword evidence="1 3" id="KW-0547">Nucleotide-binding</keyword>
<evidence type="ECO:0000256" key="3">
    <source>
        <dbReference type="RuleBase" id="RU003932"/>
    </source>
</evidence>
<dbReference type="SUPFAM" id="SSF52540">
    <property type="entry name" value="P-loop containing nucleoside triphosphate hydrolases"/>
    <property type="match status" value="1"/>
</dbReference>
<dbReference type="Pfam" id="PF00350">
    <property type="entry name" value="Dynamin_N"/>
    <property type="match status" value="1"/>
</dbReference>
<dbReference type="GO" id="GO:0000266">
    <property type="term" value="P:mitochondrial fission"/>
    <property type="evidence" value="ECO:0007669"/>
    <property type="project" value="TreeGrafter"/>
</dbReference>
<feature type="region of interest" description="Disordered" evidence="4">
    <location>
        <begin position="126"/>
        <end position="163"/>
    </location>
</feature>
<dbReference type="GO" id="GO:0005739">
    <property type="term" value="C:mitochondrion"/>
    <property type="evidence" value="ECO:0007669"/>
    <property type="project" value="TreeGrafter"/>
</dbReference>
<feature type="domain" description="Dynamin-type G" evidence="6">
    <location>
        <begin position="53"/>
        <end position="389"/>
    </location>
</feature>
<dbReference type="PANTHER" id="PTHR11566">
    <property type="entry name" value="DYNAMIN"/>
    <property type="match status" value="1"/>
</dbReference>
<dbReference type="Gene3D" id="3.40.50.300">
    <property type="entry name" value="P-loop containing nucleotide triphosphate hydrolases"/>
    <property type="match status" value="1"/>
</dbReference>
<dbReference type="PROSITE" id="PS51718">
    <property type="entry name" value="G_DYNAMIN_2"/>
    <property type="match status" value="1"/>
</dbReference>
<dbReference type="PANTHER" id="PTHR11566:SF235">
    <property type="entry name" value="DYNAMIN-RELATED PROTEIN DNM1"/>
    <property type="match status" value="1"/>
</dbReference>
<dbReference type="GO" id="GO:0005874">
    <property type="term" value="C:microtubule"/>
    <property type="evidence" value="ECO:0007669"/>
    <property type="project" value="TreeGrafter"/>
</dbReference>
<dbReference type="InterPro" id="IPR003130">
    <property type="entry name" value="GED"/>
</dbReference>
<evidence type="ECO:0000313" key="8">
    <source>
        <dbReference type="Proteomes" id="UP001306508"/>
    </source>
</evidence>
<gene>
    <name evidence="7" type="ORF">RI543_002324</name>
</gene>
<dbReference type="Proteomes" id="UP001306508">
    <property type="component" value="Unassembled WGS sequence"/>
</dbReference>
<dbReference type="GO" id="GO:0008017">
    <property type="term" value="F:microtubule binding"/>
    <property type="evidence" value="ECO:0007669"/>
    <property type="project" value="TreeGrafter"/>
</dbReference>
<dbReference type="GO" id="GO:0006897">
    <property type="term" value="P:endocytosis"/>
    <property type="evidence" value="ECO:0007669"/>
    <property type="project" value="TreeGrafter"/>
</dbReference>
<evidence type="ECO:0000256" key="1">
    <source>
        <dbReference type="ARBA" id="ARBA00022741"/>
    </source>
</evidence>
<dbReference type="GO" id="GO:0048312">
    <property type="term" value="P:intracellular distribution of mitochondria"/>
    <property type="evidence" value="ECO:0007669"/>
    <property type="project" value="TreeGrafter"/>
</dbReference>
<feature type="compositionally biased region" description="Low complexity" evidence="4">
    <location>
        <begin position="126"/>
        <end position="157"/>
    </location>
</feature>
<protein>
    <submittedName>
        <fullName evidence="7">Uncharacterized protein</fullName>
    </submittedName>
</protein>
<dbReference type="SMART" id="SM00053">
    <property type="entry name" value="DYNc"/>
    <property type="match status" value="1"/>
</dbReference>
<dbReference type="InterPro" id="IPR027417">
    <property type="entry name" value="P-loop_NTPase"/>
</dbReference>
<keyword evidence="8" id="KW-1185">Reference proteome</keyword>
<dbReference type="PROSITE" id="PS51388">
    <property type="entry name" value="GED"/>
    <property type="match status" value="1"/>
</dbReference>
<sequence>MSRAVESREFHPDTQFYYLTYINLKKENMASLEDLIPTVNKLQDVIYSSGVDSLDLPILAVVGSQSSGKSSILETLVGKDFLPRGTGIVTRRPLVLQLNNIPSKIPSFSSSSSSLYNESTIKNINSNSSGSHSNNNNNNNNDNNDNNNFSSFSSSFSTGDDDVKNGKVEGTIEEWGEFLHKPGQKFCDFDEIRKEIEFETTRIAGKNKGISKIPINLKIFSPHVLNLTLVDLPGITKVPIGDQPHDIERQINNLIRDYVAAPNCLILAVTPANVDLVNSESLKLAKEVDPRGQRTIGVITKLDLMDSGTHALDILLGKVYPLKLGFVGVVNRSQQDIQLNVTVKESLDNEDHYFKRHPIYRSIADKCGTRYLAKLLNKTLMNHIKEKLPEIKTKLNNLITQTEKDLISYGGSLSTDTESINSRANKAGIILQLINVFAKNFISSIDGNVIDINTKELCGGARIYYIYNNIFGKSLQTLNPTSNLTTLDIKTAIRNSTGPRATLFVPELAFDLLVKPQIKLLLDPSRRCVELVFEELMKICHNSSNSELARYPNLQNSLTDVVSDLLRERLVPTFNYVDSLIEIHRAYINTNHPRFLSTTEVMTDILKQRELQQRKSFQKNSNLNQINDTNLINGVSSSLLNHSQSDVKPVNSQINKGIINKDTFDYTNMKNIINTEKSDLSSNYSSTLTNNNSDKETFLNYFFGKDKESVSNNNKGNSFTSNIKSKNDIEFSKQTKVEDGSIFNNLTLDDININNVNSSRNAPNEYIINENSFDDPSSQLTEREELECELIRRLIISYFDIVREMIQDQVPKAIMCLLVNYCKESIHNRLVTELYKDSIMDDLLKEDETLTQERANCEHLLQTYKKAASLVNNIL</sequence>
<dbReference type="InterPro" id="IPR020850">
    <property type="entry name" value="GED_dom"/>
</dbReference>
<dbReference type="InterPro" id="IPR001401">
    <property type="entry name" value="Dynamin_GTPase"/>
</dbReference>
<dbReference type="CDD" id="cd08771">
    <property type="entry name" value="DLP_1"/>
    <property type="match status" value="1"/>
</dbReference>
<dbReference type="GO" id="GO:0016020">
    <property type="term" value="C:membrane"/>
    <property type="evidence" value="ECO:0007669"/>
    <property type="project" value="TreeGrafter"/>
</dbReference>
<dbReference type="Pfam" id="PF02212">
    <property type="entry name" value="GED"/>
    <property type="match status" value="1"/>
</dbReference>
<organism evidence="7 8">
    <name type="scientific">Arxiozyma heterogenica</name>
    <dbReference type="NCBI Taxonomy" id="278026"/>
    <lineage>
        <taxon>Eukaryota</taxon>
        <taxon>Fungi</taxon>
        <taxon>Dikarya</taxon>
        <taxon>Ascomycota</taxon>
        <taxon>Saccharomycotina</taxon>
        <taxon>Saccharomycetes</taxon>
        <taxon>Saccharomycetales</taxon>
        <taxon>Saccharomycetaceae</taxon>
        <taxon>Arxiozyma</taxon>
    </lineage>
</organism>
<dbReference type="InterPro" id="IPR045063">
    <property type="entry name" value="Dynamin_N"/>
</dbReference>
<evidence type="ECO:0000313" key="7">
    <source>
        <dbReference type="EMBL" id="KAK5780285.1"/>
    </source>
</evidence>
<feature type="domain" description="GED" evidence="5">
    <location>
        <begin position="788"/>
        <end position="875"/>
    </location>
</feature>
<name>A0AAN8A8Z5_9SACH</name>
<evidence type="ECO:0000256" key="4">
    <source>
        <dbReference type="SAM" id="MobiDB-lite"/>
    </source>
</evidence>
<dbReference type="InterPro" id="IPR022812">
    <property type="entry name" value="Dynamin"/>
</dbReference>
<reference evidence="8" key="1">
    <citation type="submission" date="2023-07" db="EMBL/GenBank/DDBJ databases">
        <title>A draft genome of Kazachstania heterogenica Y-27499.</title>
        <authorList>
            <person name="Donic C."/>
            <person name="Kralova J.S."/>
            <person name="Fidel L."/>
            <person name="Ben-Dor S."/>
            <person name="Jung S."/>
        </authorList>
    </citation>
    <scope>NUCLEOTIDE SEQUENCE [LARGE SCALE GENOMIC DNA]</scope>
    <source>
        <strain evidence="8">Y27499</strain>
    </source>
</reference>
<dbReference type="InterPro" id="IPR019762">
    <property type="entry name" value="Dynamin_GTPase_CS"/>
</dbReference>
<dbReference type="InterPro" id="IPR000375">
    <property type="entry name" value="Dynamin_stalk"/>
</dbReference>
<dbReference type="SMART" id="SM00302">
    <property type="entry name" value="GED"/>
    <property type="match status" value="1"/>
</dbReference>
<proteinExistence type="inferred from homology"/>
<dbReference type="PRINTS" id="PR00195">
    <property type="entry name" value="DYNAMIN"/>
</dbReference>
<evidence type="ECO:0000256" key="2">
    <source>
        <dbReference type="ARBA" id="ARBA00023134"/>
    </source>
</evidence>